<feature type="compositionally biased region" description="Polar residues" evidence="1">
    <location>
        <begin position="191"/>
        <end position="209"/>
    </location>
</feature>
<dbReference type="AlphaFoldDB" id="A0A8J2WK80"/>
<feature type="chain" id="PRO_5035225895" evidence="2">
    <location>
        <begin position="26"/>
        <end position="562"/>
    </location>
</feature>
<feature type="region of interest" description="Disordered" evidence="1">
    <location>
        <begin position="498"/>
        <end position="562"/>
    </location>
</feature>
<organism evidence="3 4">
    <name type="scientific">Daphnia galeata</name>
    <dbReference type="NCBI Taxonomy" id="27404"/>
    <lineage>
        <taxon>Eukaryota</taxon>
        <taxon>Metazoa</taxon>
        <taxon>Ecdysozoa</taxon>
        <taxon>Arthropoda</taxon>
        <taxon>Crustacea</taxon>
        <taxon>Branchiopoda</taxon>
        <taxon>Diplostraca</taxon>
        <taxon>Cladocera</taxon>
        <taxon>Anomopoda</taxon>
        <taxon>Daphniidae</taxon>
        <taxon>Daphnia</taxon>
    </lineage>
</organism>
<keyword evidence="2" id="KW-0732">Signal</keyword>
<gene>
    <name evidence="3" type="ORF">DGAL_LOCUS8745</name>
</gene>
<feature type="region of interest" description="Disordered" evidence="1">
    <location>
        <begin position="101"/>
        <end position="129"/>
    </location>
</feature>
<accession>A0A8J2WK80</accession>
<feature type="compositionally biased region" description="Low complexity" evidence="1">
    <location>
        <begin position="514"/>
        <end position="529"/>
    </location>
</feature>
<feature type="region of interest" description="Disordered" evidence="1">
    <location>
        <begin position="303"/>
        <end position="325"/>
    </location>
</feature>
<feature type="region of interest" description="Disordered" evidence="1">
    <location>
        <begin position="173"/>
        <end position="216"/>
    </location>
</feature>
<protein>
    <submittedName>
        <fullName evidence="3">Uncharacterized protein</fullName>
    </submittedName>
</protein>
<dbReference type="EMBL" id="CAKKLH010000193">
    <property type="protein sequence ID" value="CAH0105681.1"/>
    <property type="molecule type" value="Genomic_DNA"/>
</dbReference>
<evidence type="ECO:0000256" key="1">
    <source>
        <dbReference type="SAM" id="MobiDB-lite"/>
    </source>
</evidence>
<evidence type="ECO:0000313" key="3">
    <source>
        <dbReference type="EMBL" id="CAH0105681.1"/>
    </source>
</evidence>
<evidence type="ECO:0000313" key="4">
    <source>
        <dbReference type="Proteomes" id="UP000789390"/>
    </source>
</evidence>
<feature type="region of interest" description="Disordered" evidence="1">
    <location>
        <begin position="372"/>
        <end position="413"/>
    </location>
</feature>
<comment type="caution">
    <text evidence="3">The sequence shown here is derived from an EMBL/GenBank/DDBJ whole genome shotgun (WGS) entry which is preliminary data.</text>
</comment>
<proteinExistence type="predicted"/>
<reference evidence="3" key="1">
    <citation type="submission" date="2021-11" db="EMBL/GenBank/DDBJ databases">
        <authorList>
            <person name="Schell T."/>
        </authorList>
    </citation>
    <scope>NUCLEOTIDE SEQUENCE</scope>
    <source>
        <strain evidence="3">M5</strain>
    </source>
</reference>
<feature type="compositionally biased region" description="Basic and acidic residues" evidence="1">
    <location>
        <begin position="542"/>
        <end position="562"/>
    </location>
</feature>
<keyword evidence="4" id="KW-1185">Reference proteome</keyword>
<name>A0A8J2WK80_9CRUS</name>
<dbReference type="OrthoDB" id="6368162at2759"/>
<feature type="compositionally biased region" description="Basic and acidic residues" evidence="1">
    <location>
        <begin position="310"/>
        <end position="325"/>
    </location>
</feature>
<feature type="compositionally biased region" description="Basic and acidic residues" evidence="1">
    <location>
        <begin position="115"/>
        <end position="128"/>
    </location>
</feature>
<feature type="signal peptide" evidence="2">
    <location>
        <begin position="1"/>
        <end position="25"/>
    </location>
</feature>
<dbReference type="Proteomes" id="UP000789390">
    <property type="component" value="Unassembled WGS sequence"/>
</dbReference>
<sequence length="562" mass="60025">MTVLLLKVPMIRVLIVLAMISLVSAYPIGLAQTAENKGRGRSYPLIISHYSNVRNSKYDSPPATTEVTPTTTTAAAAAVITIKEESTDLKVDDIKESTSLVNTDEIQPTADAAADESKKSEEKKDDHVTTTAVPNMVTTDSAAAAAAIVSKNESISVATEAVAEDSLLVSKTTDEIQEKEQPTLTEAIKESASTGATNTNEEVPTTSSVEADKPAALGESAATTVASVVQVKTDESAQSVAAAADDSLATKEETVVSEDTVKPLTENDETVKVITELADQVKVSDVGTQEEVKAVTEAAVESSRTGSLATEKEKTSEFFEEDRSFKDRPEPELILAALRSSAAAAALAVGEESKTLPAQIDDITNEGIRLEREDNKKMAEKKEKEKEKYLLAKPSKEKKPTKTIQSNDPVQEYDDIITRAGKSKDDIESTTDTVVDKALTAEEPITLTLVPDNYPVILPSGESTLSDKVKPEDLEVKTVEEPITISLVPSNYPVVLPSGVSTLSDQVKPEDLKSSPTSEEPVTVSSVPSNYPVVLPSGESTLSDKVKTEVSESPKEVKTEEK</sequence>
<feature type="compositionally biased region" description="Basic and acidic residues" evidence="1">
    <location>
        <begin position="372"/>
        <end position="400"/>
    </location>
</feature>
<evidence type="ECO:0000256" key="2">
    <source>
        <dbReference type="SAM" id="SignalP"/>
    </source>
</evidence>